<reference evidence="2 3" key="1">
    <citation type="submission" date="2018-09" db="EMBL/GenBank/DDBJ databases">
        <authorList>
            <person name="Tagini F."/>
        </authorList>
    </citation>
    <scope>NUCLEOTIDE SEQUENCE [LARGE SCALE GENOMIC DNA]</scope>
    <source>
        <strain evidence="2 3">MK13</strain>
    </source>
</reference>
<evidence type="ECO:0000256" key="1">
    <source>
        <dbReference type="SAM" id="SignalP"/>
    </source>
</evidence>
<gene>
    <name evidence="2" type="ORF">LAUMK13_03875</name>
</gene>
<keyword evidence="1" id="KW-0732">Signal</keyword>
<dbReference type="AlphaFoldDB" id="A0A498QBJ1"/>
<evidence type="ECO:0000313" key="3">
    <source>
        <dbReference type="Proteomes" id="UP000267289"/>
    </source>
</evidence>
<proteinExistence type="predicted"/>
<protein>
    <submittedName>
        <fullName evidence="2">Uncharacterized protein</fullName>
    </submittedName>
</protein>
<organism evidence="2 3">
    <name type="scientific">Mycobacterium innocens</name>
    <dbReference type="NCBI Taxonomy" id="2341083"/>
    <lineage>
        <taxon>Bacteria</taxon>
        <taxon>Bacillati</taxon>
        <taxon>Actinomycetota</taxon>
        <taxon>Actinomycetes</taxon>
        <taxon>Mycobacteriales</taxon>
        <taxon>Mycobacteriaceae</taxon>
        <taxon>Mycobacterium</taxon>
    </lineage>
</organism>
<keyword evidence="3" id="KW-1185">Reference proteome</keyword>
<feature type="chain" id="PRO_5019751797" evidence="1">
    <location>
        <begin position="30"/>
        <end position="40"/>
    </location>
</feature>
<dbReference type="EMBL" id="UPHQ01000205">
    <property type="protein sequence ID" value="VBA42133.1"/>
    <property type="molecule type" value="Genomic_DNA"/>
</dbReference>
<sequence length="40" mass="3930">MKISTIAKTAVAATFAGALALGLAVPADAATGTMYGDRCE</sequence>
<evidence type="ECO:0000313" key="2">
    <source>
        <dbReference type="EMBL" id="VBA42133.1"/>
    </source>
</evidence>
<accession>A0A498QBJ1</accession>
<feature type="signal peptide" evidence="1">
    <location>
        <begin position="1"/>
        <end position="29"/>
    </location>
</feature>
<dbReference type="Proteomes" id="UP000267289">
    <property type="component" value="Unassembled WGS sequence"/>
</dbReference>
<dbReference type="RefSeq" id="WP_279637721.1">
    <property type="nucleotide sequence ID" value="NZ_UPHQ01000205.1"/>
</dbReference>
<name>A0A498QBJ1_9MYCO</name>